<organism evidence="2 3">
    <name type="scientific">Cryobacterium arcticum</name>
    <dbReference type="NCBI Taxonomy" id="670052"/>
    <lineage>
        <taxon>Bacteria</taxon>
        <taxon>Bacillati</taxon>
        <taxon>Actinomycetota</taxon>
        <taxon>Actinomycetes</taxon>
        <taxon>Micrococcales</taxon>
        <taxon>Microbacteriaceae</taxon>
        <taxon>Cryobacterium</taxon>
    </lineage>
</organism>
<comment type="caution">
    <text evidence="2">The sequence shown here is derived from an EMBL/GenBank/DDBJ whole genome shotgun (WGS) entry which is preliminary data.</text>
</comment>
<dbReference type="OrthoDB" id="8684708at2"/>
<dbReference type="InterPro" id="IPR037401">
    <property type="entry name" value="SnoaL-like"/>
</dbReference>
<name>A0A317ZXL7_9MICO</name>
<dbReference type="AlphaFoldDB" id="A0A317ZXL7"/>
<dbReference type="Pfam" id="PF12680">
    <property type="entry name" value="SnoaL_2"/>
    <property type="match status" value="1"/>
</dbReference>
<gene>
    <name evidence="2" type="ORF">CTB96_03580</name>
</gene>
<dbReference type="RefSeq" id="WP_110125527.1">
    <property type="nucleotide sequence ID" value="NZ_QHLY01000005.1"/>
</dbReference>
<dbReference type="Gene3D" id="3.10.450.50">
    <property type="match status" value="1"/>
</dbReference>
<protein>
    <submittedName>
        <fullName evidence="2">DUF4440 domain-containing protein</fullName>
    </submittedName>
</protein>
<dbReference type="InterPro" id="IPR032710">
    <property type="entry name" value="NTF2-like_dom_sf"/>
</dbReference>
<evidence type="ECO:0000259" key="1">
    <source>
        <dbReference type="Pfam" id="PF12680"/>
    </source>
</evidence>
<proteinExistence type="predicted"/>
<sequence>MTRLTLPTAVTDYFTLMAGADKRATIDVFTADARVADDGRTYAGRDEILGWLSTAASEYTVTTTRLGAETAGDTVTVSIRLDGNFPGGTVNLRNVFTLQGALIGSLEIAP</sequence>
<dbReference type="EMBL" id="QHLY01000005">
    <property type="protein sequence ID" value="PXA72004.1"/>
    <property type="molecule type" value="Genomic_DNA"/>
</dbReference>
<dbReference type="SUPFAM" id="SSF54427">
    <property type="entry name" value="NTF2-like"/>
    <property type="match status" value="1"/>
</dbReference>
<dbReference type="Proteomes" id="UP000246722">
    <property type="component" value="Unassembled WGS sequence"/>
</dbReference>
<reference evidence="2 3" key="1">
    <citation type="submission" date="2018-05" db="EMBL/GenBank/DDBJ databases">
        <title>Genetic diversity of glacier-inhabiting Cryobacterium bacteria in China and description of Cryobacterium mengkeensis sp. nov. and Arthrobacter glacialis sp. nov.</title>
        <authorList>
            <person name="Liu Q."/>
            <person name="Xin Y.-H."/>
        </authorList>
    </citation>
    <scope>NUCLEOTIDE SEQUENCE [LARGE SCALE GENOMIC DNA]</scope>
    <source>
        <strain evidence="2 3">SK-1</strain>
    </source>
</reference>
<keyword evidence="3" id="KW-1185">Reference proteome</keyword>
<evidence type="ECO:0000313" key="2">
    <source>
        <dbReference type="EMBL" id="PXA72004.1"/>
    </source>
</evidence>
<feature type="domain" description="SnoaL-like" evidence="1">
    <location>
        <begin position="10"/>
        <end position="96"/>
    </location>
</feature>
<accession>A0A317ZXL7</accession>
<evidence type="ECO:0000313" key="3">
    <source>
        <dbReference type="Proteomes" id="UP000246722"/>
    </source>
</evidence>